<gene>
    <name evidence="4" type="ORF">ZIOFF_050962</name>
</gene>
<dbReference type="SUPFAM" id="SSF48371">
    <property type="entry name" value="ARM repeat"/>
    <property type="match status" value="2"/>
</dbReference>
<comment type="caution">
    <text evidence="4">The sequence shown here is derived from an EMBL/GenBank/DDBJ whole genome shotgun (WGS) entry which is preliminary data.</text>
</comment>
<accession>A0A8J5FSH6</accession>
<feature type="compositionally biased region" description="Basic and acidic residues" evidence="1">
    <location>
        <begin position="1317"/>
        <end position="1335"/>
    </location>
</feature>
<feature type="domain" description="RRP12 HEAT" evidence="2">
    <location>
        <begin position="722"/>
        <end position="922"/>
    </location>
</feature>
<reference evidence="4 5" key="1">
    <citation type="submission" date="2020-08" db="EMBL/GenBank/DDBJ databases">
        <title>Plant Genome Project.</title>
        <authorList>
            <person name="Zhang R.-G."/>
        </authorList>
    </citation>
    <scope>NUCLEOTIDE SEQUENCE [LARGE SCALE GENOMIC DNA]</scope>
    <source>
        <tissue evidence="4">Rhizome</tissue>
    </source>
</reference>
<dbReference type="InterPro" id="IPR016024">
    <property type="entry name" value="ARM-type_fold"/>
</dbReference>
<dbReference type="Pfam" id="PF25772">
    <property type="entry name" value="HEAT_RRP12_N"/>
    <property type="match status" value="1"/>
</dbReference>
<evidence type="ECO:0000256" key="1">
    <source>
        <dbReference type="SAM" id="MobiDB-lite"/>
    </source>
</evidence>
<dbReference type="Pfam" id="PF08161">
    <property type="entry name" value="RRP12_HEAT"/>
    <property type="match status" value="1"/>
</dbReference>
<feature type="region of interest" description="Disordered" evidence="1">
    <location>
        <begin position="94"/>
        <end position="171"/>
    </location>
</feature>
<organism evidence="4 5">
    <name type="scientific">Zingiber officinale</name>
    <name type="common">Ginger</name>
    <name type="synonym">Amomum zingiber</name>
    <dbReference type="NCBI Taxonomy" id="94328"/>
    <lineage>
        <taxon>Eukaryota</taxon>
        <taxon>Viridiplantae</taxon>
        <taxon>Streptophyta</taxon>
        <taxon>Embryophyta</taxon>
        <taxon>Tracheophyta</taxon>
        <taxon>Spermatophyta</taxon>
        <taxon>Magnoliopsida</taxon>
        <taxon>Liliopsida</taxon>
        <taxon>Zingiberales</taxon>
        <taxon>Zingiberaceae</taxon>
        <taxon>Zingiber</taxon>
    </lineage>
</organism>
<protein>
    <recommendedName>
        <fullName evidence="6">RRP12-like protein</fullName>
    </recommendedName>
</protein>
<feature type="compositionally biased region" description="Basic and acidic residues" evidence="1">
    <location>
        <begin position="1362"/>
        <end position="1371"/>
    </location>
</feature>
<feature type="compositionally biased region" description="Basic residues" evidence="1">
    <location>
        <begin position="1389"/>
        <end position="1400"/>
    </location>
</feature>
<evidence type="ECO:0000259" key="2">
    <source>
        <dbReference type="Pfam" id="PF08161"/>
    </source>
</evidence>
<dbReference type="InterPro" id="IPR012978">
    <property type="entry name" value="HEAT_RRP12"/>
</dbReference>
<feature type="region of interest" description="Disordered" evidence="1">
    <location>
        <begin position="1284"/>
        <end position="1400"/>
    </location>
</feature>
<evidence type="ECO:0008006" key="6">
    <source>
        <dbReference type="Google" id="ProtNLM"/>
    </source>
</evidence>
<dbReference type="Proteomes" id="UP000734854">
    <property type="component" value="Unassembled WGS sequence"/>
</dbReference>
<feature type="compositionally biased region" description="Basic and acidic residues" evidence="1">
    <location>
        <begin position="110"/>
        <end position="123"/>
    </location>
</feature>
<evidence type="ECO:0000259" key="3">
    <source>
        <dbReference type="Pfam" id="PF25772"/>
    </source>
</evidence>
<keyword evidence="5" id="KW-1185">Reference proteome</keyword>
<name>A0A8J5FSH6_ZINOF</name>
<feature type="region of interest" description="Disordered" evidence="1">
    <location>
        <begin position="200"/>
        <end position="219"/>
    </location>
</feature>
<proteinExistence type="predicted"/>
<sequence>MTGLPGLMWVQVGSDLVEKRDVPSGLSGSSWSHKITYRVTVVWVQVGSDLVEKRDIPSGLSDSGWSQKITHRVRVMWVQGVPSGDGFRNAAELSDRAGLQSDRAGLQSGRPERKTRSAERQTRAVEQVSRATDQICRAEDQVSRAGDQGRSAKRQGRSVDQSCSAEDQSNRAGLNPSPLLPYCLVSFHVVVPLPATAMPKHAAEEGGEEEESSQPALRFTPGSDVCKALMDRYGKSSAPQHRHLCASAAAIRSILQEEGLPLTPTLYFAAVITAMRDADASDHGAVATFSAFLAILLPFVPSESLPPCKTKDAAGVLAARLQDSATELPTGAVRSIVKSLGVLVLQMDLEDWFSFKLPLQVLVALTVDKRPKVRRSAQVSVEKVFEVFKSFGIIKKASKVMLSLYKKYISLAAEMCTTEMSGVTDLKELPKSEHPEIIHMLIVLKLIVPYLSEKVRMEIFSDAQRFLSCASSSLTRHVIELIDSLIQQTEANILLTESDKIIFAFTSYLSSTEKNPDETIVSRLKLLRNLLNKLHTFQPTIWISKLPVVFMSVKGYLDADDDISEVVAEILKDLINVQIDLSLSLPIANQSCDNIEHSNYQKKKRIEHSSPEISAIVNIISSIKSLLDACTSPTGHMLGVISVFFLKLGKMSNLFMTDILLKLSRYARKADANSPSMESAPSFGGARSLHDWSSFSSHPGSAAVSKSKKWSFVGGFASSSSVSKLLCECIGSAVTALGHEVFISIPLSFNENKFTISNIWMIPILKKNMRGASLQFFMEHIFPLVKCVQQACAEVTSTRLQQRLKTYVRQLWDLLPAFCHYPTDTSESFDSLAKTLLDLIKNDSSLHEVISISLQTLVMENLGVLRAKQDMNQHAMVDSLGLKSSNKSQSFAIEYTKETASKNIEALTSNSMVLIQTLADVFFGAPPEKHAVLKDAIESLSSLVKSDDLHKFFLSLLKKFDQFNTLEKSNKLCEDDTENADKKEENQETSTTEKIQERCLVVKLVSSFIQASDGDLVNLIFDFIKSSLLATDTTNKADELFALRKIIEKHNWFCAARTDDLIHLLHSLENLGDYKAETYRISCYHLLLVHIIKMNVEESNAKAFLILNDIILILKSKKASRKLAYDVLLATSSSLKDCHSDNSQSDLRRLFVMVMGYLSSESTHIMSGAVSALSLLIYNDAEFCLSVPNLIPSVLFLLQSNSNEVIKAALGFVKVLVSSVKLENLNNLVPDILKGILPWSEVTKYHFRSKVVVILDILIRKCGLEAVDRNSPKKYKVFLKSIHQARKNKKKHSGSAKDEAKSNSKDLAYKRGKKRTRNEIEEKGPGLGSKSERGREKKQRTNAYIANRAQKPVDRSRHRHAPDRTTMDKNRTISKKNFNQKTKEVPRVQAKRKSQIRRTG</sequence>
<evidence type="ECO:0000313" key="5">
    <source>
        <dbReference type="Proteomes" id="UP000734854"/>
    </source>
</evidence>
<dbReference type="EMBL" id="JACMSC010000014">
    <property type="protein sequence ID" value="KAG6489686.1"/>
    <property type="molecule type" value="Genomic_DNA"/>
</dbReference>
<dbReference type="PANTHER" id="PTHR48412">
    <property type="entry name" value="ARM REPEAT SUPERFAMILY PROTEIN"/>
    <property type="match status" value="1"/>
</dbReference>
<dbReference type="PANTHER" id="PTHR48412:SF1">
    <property type="entry name" value="ARM REPEAT SUPERFAMILY PROTEIN"/>
    <property type="match status" value="1"/>
</dbReference>
<feature type="compositionally biased region" description="Basic and acidic residues" evidence="1">
    <location>
        <begin position="1295"/>
        <end position="1309"/>
    </location>
</feature>
<evidence type="ECO:0000313" key="4">
    <source>
        <dbReference type="EMBL" id="KAG6489686.1"/>
    </source>
</evidence>
<feature type="domain" description="RRP12 N-terminal HEAT" evidence="3">
    <location>
        <begin position="213"/>
        <end position="491"/>
    </location>
</feature>
<feature type="compositionally biased region" description="Basic residues" evidence="1">
    <location>
        <begin position="1284"/>
        <end position="1294"/>
    </location>
</feature>
<feature type="compositionally biased region" description="Polar residues" evidence="1">
    <location>
        <begin position="158"/>
        <end position="171"/>
    </location>
</feature>
<dbReference type="InterPro" id="IPR057860">
    <property type="entry name" value="HEAT_RRP12_N"/>
</dbReference>